<dbReference type="Proteomes" id="UP000009282">
    <property type="component" value="Chromosome"/>
</dbReference>
<sequence>MVVIYDADLAYLSLEIESYEYVETVEVLVVENGGALGLWLFAGLGSVAHRRLRV</sequence>
<gene>
    <name evidence="1" type="ordered locus">GNIT_0199</name>
</gene>
<dbReference type="RefSeq" id="WP_014107232.1">
    <property type="nucleotide sequence ID" value="NC_016041.1"/>
</dbReference>
<proteinExistence type="predicted"/>
<dbReference type="HOGENOM" id="CLU_3043879_0_0_6"/>
<dbReference type="KEGG" id="gni:GNIT_0199"/>
<accession>G4QF09</accession>
<evidence type="ECO:0000313" key="1">
    <source>
        <dbReference type="EMBL" id="AEP28353.1"/>
    </source>
</evidence>
<name>G4QF09_GLANF</name>
<dbReference type="EMBL" id="CP003060">
    <property type="protein sequence ID" value="AEP28353.1"/>
    <property type="molecule type" value="Genomic_DNA"/>
</dbReference>
<protein>
    <submittedName>
        <fullName evidence="1">Uncharacterized protein</fullName>
    </submittedName>
</protein>
<organism evidence="1 2">
    <name type="scientific">Glaciecola nitratireducens (strain JCM 12485 / KCTC 12276 / FR1064)</name>
    <dbReference type="NCBI Taxonomy" id="1085623"/>
    <lineage>
        <taxon>Bacteria</taxon>
        <taxon>Pseudomonadati</taxon>
        <taxon>Pseudomonadota</taxon>
        <taxon>Gammaproteobacteria</taxon>
        <taxon>Alteromonadales</taxon>
        <taxon>Alteromonadaceae</taxon>
        <taxon>Brumicola</taxon>
    </lineage>
</organism>
<evidence type="ECO:0000313" key="2">
    <source>
        <dbReference type="Proteomes" id="UP000009282"/>
    </source>
</evidence>
<reference evidence="1 2" key="1">
    <citation type="journal article" date="2011" name="J. Bacteriol.">
        <title>Complete genome sequence of seawater bacterium Glaciecola nitratireducens FR1064T.</title>
        <authorList>
            <person name="Bian F."/>
            <person name="Qin Q.L."/>
            <person name="Xie B.B."/>
            <person name="Shu Y.L."/>
            <person name="Zhang X.Y."/>
            <person name="Yu Y."/>
            <person name="Chen B."/>
            <person name="Chen X.L."/>
            <person name="Zhou B.C."/>
            <person name="Zhang Y.Z."/>
        </authorList>
    </citation>
    <scope>NUCLEOTIDE SEQUENCE [LARGE SCALE GENOMIC DNA]</scope>
    <source>
        <strain evidence="2">JCM 12485 / KCTC 12276 / FR1064</strain>
    </source>
</reference>
<keyword evidence="2" id="KW-1185">Reference proteome</keyword>
<dbReference type="AlphaFoldDB" id="G4QF09"/>